<evidence type="ECO:0000313" key="2">
    <source>
        <dbReference type="EMBL" id="QDV87030.1"/>
    </source>
</evidence>
<organism evidence="1 3">
    <name type="scientific">Stieleria magnilauensis</name>
    <dbReference type="NCBI Taxonomy" id="2527963"/>
    <lineage>
        <taxon>Bacteria</taxon>
        <taxon>Pseudomonadati</taxon>
        <taxon>Planctomycetota</taxon>
        <taxon>Planctomycetia</taxon>
        <taxon>Pirellulales</taxon>
        <taxon>Pirellulaceae</taxon>
        <taxon>Stieleria</taxon>
    </lineage>
</organism>
<dbReference type="EMBL" id="CP036432">
    <property type="protein sequence ID" value="QDV87030.1"/>
    <property type="molecule type" value="Genomic_DNA"/>
</dbReference>
<name>A0ABX5XZ33_9BACT</name>
<accession>A0ABX5XZ33</accession>
<gene>
    <name evidence="1" type="ORF">TBK1r_59790</name>
    <name evidence="2" type="ORF">TBK1r_60570</name>
</gene>
<reference evidence="1 3" key="1">
    <citation type="submission" date="2019-02" db="EMBL/GenBank/DDBJ databases">
        <title>Deep-cultivation of Planctomycetes and their phenomic and genomic characterization uncovers novel biology.</title>
        <authorList>
            <person name="Wiegand S."/>
            <person name="Jogler M."/>
            <person name="Boedeker C."/>
            <person name="Pinto D."/>
            <person name="Vollmers J."/>
            <person name="Rivas-Marin E."/>
            <person name="Kohn T."/>
            <person name="Peeters S.H."/>
            <person name="Heuer A."/>
            <person name="Rast P."/>
            <person name="Oberbeckmann S."/>
            <person name="Bunk B."/>
            <person name="Jeske O."/>
            <person name="Meyerdierks A."/>
            <person name="Storesund J.E."/>
            <person name="Kallscheuer N."/>
            <person name="Luecker S."/>
            <person name="Lage O.M."/>
            <person name="Pohl T."/>
            <person name="Merkel B.J."/>
            <person name="Hornburger P."/>
            <person name="Mueller R.-W."/>
            <person name="Bruemmer F."/>
            <person name="Labrenz M."/>
            <person name="Spormann A.M."/>
            <person name="Op den Camp H."/>
            <person name="Overmann J."/>
            <person name="Amann R."/>
            <person name="Jetten M.S.M."/>
            <person name="Mascher T."/>
            <person name="Medema M.H."/>
            <person name="Devos D.P."/>
            <person name="Kaster A.-K."/>
            <person name="Ovreas L."/>
            <person name="Rohde M."/>
            <person name="Galperin M.Y."/>
            <person name="Jogler C."/>
        </authorList>
    </citation>
    <scope>NUCLEOTIDE SEQUENCE [LARGE SCALE GENOMIC DNA]</scope>
    <source>
        <strain evidence="1 3">TBK1r</strain>
    </source>
</reference>
<proteinExistence type="predicted"/>
<evidence type="ECO:0000313" key="1">
    <source>
        <dbReference type="EMBL" id="QDV86952.1"/>
    </source>
</evidence>
<evidence type="ECO:0008006" key="4">
    <source>
        <dbReference type="Google" id="ProtNLM"/>
    </source>
</evidence>
<protein>
    <recommendedName>
        <fullName evidence="4">ASCH domain-containing protein</fullName>
    </recommendedName>
</protein>
<dbReference type="RefSeq" id="WP_145218452.1">
    <property type="nucleotide sequence ID" value="NZ_CP036432.1"/>
</dbReference>
<dbReference type="Proteomes" id="UP000318081">
    <property type="component" value="Chromosome"/>
</dbReference>
<keyword evidence="3" id="KW-1185">Reference proteome</keyword>
<evidence type="ECO:0000313" key="3">
    <source>
        <dbReference type="Proteomes" id="UP000318081"/>
    </source>
</evidence>
<dbReference type="EMBL" id="CP036432">
    <property type="protein sequence ID" value="QDV86952.1"/>
    <property type="molecule type" value="Genomic_DNA"/>
</dbReference>
<sequence>MTSLFIPLKTEYYDAFCDGSKTVEYRKHGKRWNEQTCRVGRRVTLSKGYGKKHRRTGVIVSFQRRWMRSKDWIACYGEPGTAACIGIRLDEANQ</sequence>